<comment type="similarity">
    <text evidence="1">Belongs to the glycosyl hydrolase 20 family.</text>
</comment>
<evidence type="ECO:0000259" key="4">
    <source>
        <dbReference type="Pfam" id="PF00728"/>
    </source>
</evidence>
<dbReference type="InterPro" id="IPR015883">
    <property type="entry name" value="Glyco_hydro_20_cat"/>
</dbReference>
<organism evidence="5 6">
    <name type="scientific">Niabella yanshanensis</name>
    <dbReference type="NCBI Taxonomy" id="577386"/>
    <lineage>
        <taxon>Bacteria</taxon>
        <taxon>Pseudomonadati</taxon>
        <taxon>Bacteroidota</taxon>
        <taxon>Chitinophagia</taxon>
        <taxon>Chitinophagales</taxon>
        <taxon>Chitinophagaceae</taxon>
        <taxon>Niabella</taxon>
    </lineage>
</organism>
<proteinExistence type="inferred from homology"/>
<keyword evidence="3" id="KW-0732">Signal</keyword>
<sequence length="518" mass="59812">MKYIKTLVYAALLLISMLATVPPARAQQSRDNRFNHRGFFIDLRSQVMTMDALRHFAGELAGFGINTLVVEWEATYPYKNNATISNEVAYTRAEIASFVSYCNELGVDVVPVQQCFGHAEYILRHDRYRNLSEDQKNISQICPLKEKEASSLFSDLFADQASLHTSKYIHIGGDETRLLGHCAACKEKVAREGVSKLFVDYMRMMCSIVLRLGKTPVIWSDMLLKYPEAANELPKETILVDWNYGWKINHFGNVSDLQRKGFTFWGAPSLRSHPDNWYVTDWQTHFNNQRDFIPYARASKYDGIIMTSWSTSGVYSFIWDVGNTITDMVPIRNNYPLSGFRILIASYLQALNQRTAIDPKSWVVKYAQERFGLTVKEGGQLWLALMLRPELIENGKSSQGKSIERLQEENDTARLLLSQLNPLRNKDEVEHFRLMADLRKYYLDYKKLEAICNQADFTIDKVNAVLNKVERLKEEGVILDKRFESLQKGFLKKTEIEKQNAVRNKPIENLYQRMARKL</sequence>
<evidence type="ECO:0000313" key="6">
    <source>
        <dbReference type="Proteomes" id="UP001325680"/>
    </source>
</evidence>
<reference evidence="5 6" key="1">
    <citation type="submission" date="2023-12" db="EMBL/GenBank/DDBJ databases">
        <title>Genome sequencing and assembly of bacterial species from a model synthetic community.</title>
        <authorList>
            <person name="Hogle S.L."/>
        </authorList>
    </citation>
    <scope>NUCLEOTIDE SEQUENCE [LARGE SCALE GENOMIC DNA]</scope>
    <source>
        <strain evidence="5 6">HAMBI_3031</strain>
    </source>
</reference>
<dbReference type="SUPFAM" id="SSF51445">
    <property type="entry name" value="(Trans)glycosidases"/>
    <property type="match status" value="1"/>
</dbReference>
<dbReference type="Gene3D" id="3.20.20.80">
    <property type="entry name" value="Glycosidases"/>
    <property type="match status" value="1"/>
</dbReference>
<dbReference type="InterPro" id="IPR038901">
    <property type="entry name" value="HEXDC-like"/>
</dbReference>
<dbReference type="EMBL" id="CP139960">
    <property type="protein sequence ID" value="WQD38311.1"/>
    <property type="molecule type" value="Genomic_DNA"/>
</dbReference>
<protein>
    <submittedName>
        <fullName evidence="5">Family 20 glycosylhydrolase</fullName>
    </submittedName>
</protein>
<dbReference type="RefSeq" id="WP_211316435.1">
    <property type="nucleotide sequence ID" value="NZ_CP139960.1"/>
</dbReference>
<accession>A0ABZ0W5C2</accession>
<dbReference type="PANTHER" id="PTHR21040">
    <property type="entry name" value="BCDNA.GH04120"/>
    <property type="match status" value="1"/>
</dbReference>
<keyword evidence="2" id="KW-0378">Hydrolase</keyword>
<feature type="signal peptide" evidence="3">
    <location>
        <begin position="1"/>
        <end position="26"/>
    </location>
</feature>
<evidence type="ECO:0000256" key="1">
    <source>
        <dbReference type="ARBA" id="ARBA00006285"/>
    </source>
</evidence>
<dbReference type="Proteomes" id="UP001325680">
    <property type="component" value="Chromosome"/>
</dbReference>
<feature type="chain" id="PRO_5046016769" evidence="3">
    <location>
        <begin position="27"/>
        <end position="518"/>
    </location>
</feature>
<dbReference type="InterPro" id="IPR017853">
    <property type="entry name" value="GH"/>
</dbReference>
<gene>
    <name evidence="5" type="ORF">U0035_21805</name>
</gene>
<evidence type="ECO:0000313" key="5">
    <source>
        <dbReference type="EMBL" id="WQD38311.1"/>
    </source>
</evidence>
<name>A0ABZ0W5C2_9BACT</name>
<keyword evidence="6" id="KW-1185">Reference proteome</keyword>
<dbReference type="PANTHER" id="PTHR21040:SF8">
    <property type="entry name" value="BCDNA.GH04120"/>
    <property type="match status" value="1"/>
</dbReference>
<evidence type="ECO:0000256" key="3">
    <source>
        <dbReference type="SAM" id="SignalP"/>
    </source>
</evidence>
<dbReference type="Pfam" id="PF00728">
    <property type="entry name" value="Glyco_hydro_20"/>
    <property type="match status" value="1"/>
</dbReference>
<feature type="domain" description="Glycoside hydrolase family 20 catalytic" evidence="4">
    <location>
        <begin position="85"/>
        <end position="244"/>
    </location>
</feature>
<evidence type="ECO:0000256" key="2">
    <source>
        <dbReference type="ARBA" id="ARBA00022801"/>
    </source>
</evidence>